<dbReference type="GO" id="GO:0005789">
    <property type="term" value="C:endoplasmic reticulum membrane"/>
    <property type="evidence" value="ECO:0007669"/>
    <property type="project" value="TreeGrafter"/>
</dbReference>
<comment type="similarity">
    <text evidence="10">Belongs to the ELO family.</text>
</comment>
<dbReference type="Proteomes" id="UP000663881">
    <property type="component" value="Unassembled WGS sequence"/>
</dbReference>
<dbReference type="GO" id="GO:0019367">
    <property type="term" value="P:fatty acid elongation, saturated fatty acid"/>
    <property type="evidence" value="ECO:0007669"/>
    <property type="project" value="TreeGrafter"/>
</dbReference>
<evidence type="ECO:0000256" key="4">
    <source>
        <dbReference type="ARBA" id="ARBA00022692"/>
    </source>
</evidence>
<evidence type="ECO:0000256" key="7">
    <source>
        <dbReference type="ARBA" id="ARBA00023098"/>
    </source>
</evidence>
<dbReference type="AlphaFoldDB" id="A0A813QAE3"/>
<name>A0A813QAE3_9BILA</name>
<gene>
    <name evidence="13" type="ORF">OKA104_LOCUS17953</name>
    <name evidence="12" type="ORF">VCS650_LOCUS2018</name>
</gene>
<dbReference type="GO" id="GO:0034625">
    <property type="term" value="P:fatty acid elongation, monounsaturated fatty acid"/>
    <property type="evidence" value="ECO:0007669"/>
    <property type="project" value="TreeGrafter"/>
</dbReference>
<proteinExistence type="inferred from homology"/>
<keyword evidence="8 10" id="KW-0472">Membrane</keyword>
<evidence type="ECO:0000256" key="1">
    <source>
        <dbReference type="ARBA" id="ARBA00004141"/>
    </source>
</evidence>
<dbReference type="GO" id="GO:0042761">
    <property type="term" value="P:very long-chain fatty acid biosynthetic process"/>
    <property type="evidence" value="ECO:0007669"/>
    <property type="project" value="TreeGrafter"/>
</dbReference>
<keyword evidence="6 10" id="KW-1133">Transmembrane helix</keyword>
<dbReference type="GO" id="GO:0034626">
    <property type="term" value="P:fatty acid elongation, polyunsaturated fatty acid"/>
    <property type="evidence" value="ECO:0007669"/>
    <property type="project" value="TreeGrafter"/>
</dbReference>
<feature type="region of interest" description="Disordered" evidence="11">
    <location>
        <begin position="268"/>
        <end position="301"/>
    </location>
</feature>
<evidence type="ECO:0000256" key="10">
    <source>
        <dbReference type="RuleBase" id="RU361115"/>
    </source>
</evidence>
<feature type="compositionally biased region" description="Basic and acidic residues" evidence="11">
    <location>
        <begin position="273"/>
        <end position="287"/>
    </location>
</feature>
<dbReference type="PROSITE" id="PS01188">
    <property type="entry name" value="ELO"/>
    <property type="match status" value="1"/>
</dbReference>
<feature type="compositionally biased region" description="Basic residues" evidence="11">
    <location>
        <begin position="289"/>
        <end position="301"/>
    </location>
</feature>
<keyword evidence="7 10" id="KW-0443">Lipid metabolism</keyword>
<dbReference type="EC" id="2.3.1.199" evidence="10"/>
<evidence type="ECO:0000256" key="3">
    <source>
        <dbReference type="ARBA" id="ARBA00022679"/>
    </source>
</evidence>
<evidence type="ECO:0000313" key="12">
    <source>
        <dbReference type="EMBL" id="CAF0764734.1"/>
    </source>
</evidence>
<evidence type="ECO:0000256" key="11">
    <source>
        <dbReference type="SAM" id="MobiDB-lite"/>
    </source>
</evidence>
<feature type="transmembrane region" description="Helical" evidence="10">
    <location>
        <begin position="36"/>
        <end position="53"/>
    </location>
</feature>
<keyword evidence="2 10" id="KW-0444">Lipid biosynthesis</keyword>
<reference evidence="12" key="1">
    <citation type="submission" date="2021-02" db="EMBL/GenBank/DDBJ databases">
        <authorList>
            <person name="Nowell W R."/>
        </authorList>
    </citation>
    <scope>NUCLEOTIDE SEQUENCE</scope>
</reference>
<comment type="catalytic activity">
    <reaction evidence="10">
        <text>a very-long-chain acyl-CoA + malonyl-CoA + H(+) = a very-long-chain 3-oxoacyl-CoA + CO2 + CoA</text>
        <dbReference type="Rhea" id="RHEA:32727"/>
        <dbReference type="ChEBI" id="CHEBI:15378"/>
        <dbReference type="ChEBI" id="CHEBI:16526"/>
        <dbReference type="ChEBI" id="CHEBI:57287"/>
        <dbReference type="ChEBI" id="CHEBI:57384"/>
        <dbReference type="ChEBI" id="CHEBI:90725"/>
        <dbReference type="ChEBI" id="CHEBI:90736"/>
        <dbReference type="EC" id="2.3.1.199"/>
    </reaction>
</comment>
<comment type="subcellular location">
    <subcellularLocation>
        <location evidence="1">Membrane</location>
        <topology evidence="1">Multi-pass membrane protein</topology>
    </subcellularLocation>
</comment>
<evidence type="ECO:0000256" key="5">
    <source>
        <dbReference type="ARBA" id="ARBA00022832"/>
    </source>
</evidence>
<accession>A0A813QAE3</accession>
<dbReference type="OrthoDB" id="434092at2759"/>
<organism evidence="12 14">
    <name type="scientific">Adineta steineri</name>
    <dbReference type="NCBI Taxonomy" id="433720"/>
    <lineage>
        <taxon>Eukaryota</taxon>
        <taxon>Metazoa</taxon>
        <taxon>Spiralia</taxon>
        <taxon>Gnathifera</taxon>
        <taxon>Rotifera</taxon>
        <taxon>Eurotatoria</taxon>
        <taxon>Bdelloidea</taxon>
        <taxon>Adinetida</taxon>
        <taxon>Adinetidae</taxon>
        <taxon>Adineta</taxon>
    </lineage>
</organism>
<dbReference type="InterPro" id="IPR030457">
    <property type="entry name" value="ELO_CS"/>
</dbReference>
<dbReference type="GO" id="GO:0009922">
    <property type="term" value="F:fatty acid elongase activity"/>
    <property type="evidence" value="ECO:0007669"/>
    <property type="project" value="UniProtKB-EC"/>
</dbReference>
<comment type="caution">
    <text evidence="12">The sequence shown here is derived from an EMBL/GenBank/DDBJ whole genome shotgun (WGS) entry which is preliminary data.</text>
</comment>
<dbReference type="EMBL" id="CAJNON010000010">
    <property type="protein sequence ID" value="CAF0764734.1"/>
    <property type="molecule type" value="Genomic_DNA"/>
</dbReference>
<keyword evidence="5 10" id="KW-0276">Fatty acid metabolism</keyword>
<dbReference type="GO" id="GO:0030148">
    <property type="term" value="P:sphingolipid biosynthetic process"/>
    <property type="evidence" value="ECO:0007669"/>
    <property type="project" value="TreeGrafter"/>
</dbReference>
<evidence type="ECO:0000256" key="6">
    <source>
        <dbReference type="ARBA" id="ARBA00022989"/>
    </source>
</evidence>
<dbReference type="Pfam" id="PF01151">
    <property type="entry name" value="ELO"/>
    <property type="match status" value="1"/>
</dbReference>
<sequence>MTWLNELLKENIPSYNLALKHGDPRTKDWFLLWRDPVPAVTLALIYLFIVIFGPRYMRNREAFHIPAWILFTYNMALVALSAYMVEELVVGIWGSGYNLLCQRMKVTNDKYEMKIVNALWYYYFSKAIEFMDTIFMVVRKRYTQITFLHVFHHSTMLIIWWIVMTWIPGGQAWLGPVLNSTVHVFMYAYYGLSVIPALRSSLWWKRYITMFQLIQFVLIFTHTFSGLLTGCDYPQWGQIMLSGYMIIMLILFTNFFIHEYITRSNDAKRRKQKSEIIDKTSNDESTTKKPARKNGVIKKEE</sequence>
<dbReference type="Proteomes" id="UP000663891">
    <property type="component" value="Unassembled WGS sequence"/>
</dbReference>
<feature type="transmembrane region" description="Helical" evidence="10">
    <location>
        <begin position="120"/>
        <end position="138"/>
    </location>
</feature>
<feature type="transmembrane region" description="Helical" evidence="10">
    <location>
        <begin position="150"/>
        <end position="167"/>
    </location>
</feature>
<evidence type="ECO:0000313" key="14">
    <source>
        <dbReference type="Proteomes" id="UP000663891"/>
    </source>
</evidence>
<feature type="transmembrane region" description="Helical" evidence="10">
    <location>
        <begin position="173"/>
        <end position="195"/>
    </location>
</feature>
<keyword evidence="4 10" id="KW-0812">Transmembrane</keyword>
<evidence type="ECO:0000313" key="13">
    <source>
        <dbReference type="EMBL" id="CAF3791769.1"/>
    </source>
</evidence>
<feature type="transmembrane region" description="Helical" evidence="10">
    <location>
        <begin position="207"/>
        <end position="227"/>
    </location>
</feature>
<dbReference type="InterPro" id="IPR002076">
    <property type="entry name" value="ELO_fam"/>
</dbReference>
<dbReference type="PANTHER" id="PTHR11157">
    <property type="entry name" value="FATTY ACID ACYL TRANSFERASE-RELATED"/>
    <property type="match status" value="1"/>
</dbReference>
<evidence type="ECO:0000256" key="9">
    <source>
        <dbReference type="ARBA" id="ARBA00023160"/>
    </source>
</evidence>
<keyword evidence="9 10" id="KW-0275">Fatty acid biosynthesis</keyword>
<protein>
    <recommendedName>
        <fullName evidence="10">Elongation of very long chain fatty acids protein</fullName>
        <ecNumber evidence="10">2.3.1.199</ecNumber>
    </recommendedName>
    <alternativeName>
        <fullName evidence="10">Very-long-chain 3-oxoacyl-CoA synthase</fullName>
    </alternativeName>
</protein>
<keyword evidence="3 10" id="KW-0808">Transferase</keyword>
<evidence type="ECO:0000256" key="8">
    <source>
        <dbReference type="ARBA" id="ARBA00023136"/>
    </source>
</evidence>
<dbReference type="EMBL" id="CAJOAY010001091">
    <property type="protein sequence ID" value="CAF3791769.1"/>
    <property type="molecule type" value="Genomic_DNA"/>
</dbReference>
<feature type="transmembrane region" description="Helical" evidence="10">
    <location>
        <begin position="65"/>
        <end position="85"/>
    </location>
</feature>
<evidence type="ECO:0000256" key="2">
    <source>
        <dbReference type="ARBA" id="ARBA00022516"/>
    </source>
</evidence>
<dbReference type="PANTHER" id="PTHR11157:SF126">
    <property type="entry name" value="ELONGATION OF VERY LONG CHAIN FATTY ACIDS PROTEIN"/>
    <property type="match status" value="1"/>
</dbReference>
<feature type="transmembrane region" description="Helical" evidence="10">
    <location>
        <begin position="239"/>
        <end position="261"/>
    </location>
</feature>